<keyword evidence="3 4" id="KW-0408">Iron</keyword>
<dbReference type="SUPFAM" id="SSF47188">
    <property type="entry name" value="Hemerythrin-like"/>
    <property type="match status" value="1"/>
</dbReference>
<evidence type="ECO:0000256" key="4">
    <source>
        <dbReference type="PIRSR" id="PIRSR002033-1"/>
    </source>
</evidence>
<dbReference type="InterPro" id="IPR016131">
    <property type="entry name" value="Haemerythrin_Fe_BS"/>
</dbReference>
<feature type="binding site" evidence="4">
    <location>
        <position position="113"/>
    </location>
    <ligand>
        <name>Fe cation</name>
        <dbReference type="ChEBI" id="CHEBI:24875"/>
        <label>1</label>
    </ligand>
</feature>
<dbReference type="InterPro" id="IPR012312">
    <property type="entry name" value="Hemerythrin-like"/>
</dbReference>
<proteinExistence type="evidence at transcript level"/>
<dbReference type="NCBIfam" id="TIGR00058">
    <property type="entry name" value="Hemerythrin"/>
    <property type="match status" value="1"/>
</dbReference>
<dbReference type="InterPro" id="IPR012827">
    <property type="entry name" value="Hemerythrin_metal-bd"/>
</dbReference>
<dbReference type="NCBIfam" id="TIGR02481">
    <property type="entry name" value="hemeryth_dom"/>
    <property type="match status" value="1"/>
</dbReference>
<feature type="binding site" evidence="4">
    <location>
        <position position="56"/>
    </location>
    <ligand>
        <name>Fe cation</name>
        <dbReference type="ChEBI" id="CHEBI:24875"/>
        <label>1</label>
    </ligand>
</feature>
<feature type="binding site" evidence="4">
    <location>
        <position position="113"/>
    </location>
    <ligand>
        <name>Fe cation</name>
        <dbReference type="ChEBI" id="CHEBI:24875"/>
        <label>2</label>
    </ligand>
</feature>
<evidence type="ECO:0000259" key="5">
    <source>
        <dbReference type="Pfam" id="PF01814"/>
    </source>
</evidence>
<dbReference type="InterPro" id="IPR035938">
    <property type="entry name" value="Hemerythrin-like_sf"/>
</dbReference>
<sequence length="120" mass="13380">MDFPNTEPYCWDCSFEVFYAKLDDEHKSLFKAVFDCAADRGSAGALSNLCSVTANHFSDEEGMMKGAGYGDFAGHKKAHDEFLGKIKGLKCPLDDGTIHYAKDWLVNHIKGTDFKYKGKL</sequence>
<evidence type="ECO:0000256" key="1">
    <source>
        <dbReference type="ARBA" id="ARBA00010587"/>
    </source>
</evidence>
<dbReference type="PRINTS" id="PR00186">
    <property type="entry name" value="HEMERYTHRIN"/>
</dbReference>
<keyword evidence="2 4" id="KW-0479">Metal-binding</keyword>
<feature type="binding site" evidence="4">
    <location>
        <position position="26"/>
    </location>
    <ligand>
        <name>Fe cation</name>
        <dbReference type="ChEBI" id="CHEBI:24875"/>
        <label>1</label>
    </ligand>
</feature>
<feature type="binding site" evidence="4">
    <location>
        <position position="108"/>
    </location>
    <ligand>
        <name>Fe cation</name>
        <dbReference type="ChEBI" id="CHEBI:24875"/>
        <label>2</label>
    </ligand>
</feature>
<dbReference type="Gene3D" id="1.20.120.50">
    <property type="entry name" value="Hemerythrin-like"/>
    <property type="match status" value="1"/>
</dbReference>
<comment type="similarity">
    <text evidence="1">Belongs to the hemerythrin family.</text>
</comment>
<dbReference type="PIRSF" id="PIRSF002033">
    <property type="entry name" value="Hemerythrin"/>
    <property type="match status" value="1"/>
</dbReference>
<name>A0A1S6QD24_9ANNE</name>
<evidence type="ECO:0000313" key="6">
    <source>
        <dbReference type="EMBL" id="AQV13697.1"/>
    </source>
</evidence>
<dbReference type="PANTHER" id="PTHR37164">
    <property type="entry name" value="BACTERIOHEMERYTHRIN"/>
    <property type="match status" value="1"/>
</dbReference>
<dbReference type="InterPro" id="IPR002063">
    <property type="entry name" value="Haemerythrin"/>
</dbReference>
<accession>A0A1S6QD24</accession>
<dbReference type="EMBL" id="KY007399">
    <property type="protein sequence ID" value="AQV13697.1"/>
    <property type="molecule type" value="mRNA"/>
</dbReference>
<organism evidence="6">
    <name type="scientific">Nephtys incisa</name>
    <dbReference type="NCBI Taxonomy" id="492768"/>
    <lineage>
        <taxon>Eukaryota</taxon>
        <taxon>Metazoa</taxon>
        <taxon>Spiralia</taxon>
        <taxon>Lophotrochozoa</taxon>
        <taxon>Annelida</taxon>
        <taxon>Polychaeta</taxon>
        <taxon>Errantia</taxon>
        <taxon>Phyllodocida</taxon>
        <taxon>Nephtyidae</taxon>
        <taxon>Nephtys</taxon>
    </lineage>
</organism>
<evidence type="ECO:0000256" key="3">
    <source>
        <dbReference type="ARBA" id="ARBA00023004"/>
    </source>
</evidence>
<feature type="binding site" evidence="4">
    <location>
        <position position="60"/>
    </location>
    <ligand>
        <name>Fe cation</name>
        <dbReference type="ChEBI" id="CHEBI:24875"/>
        <label>1</label>
    </ligand>
</feature>
<reference evidence="6" key="1">
    <citation type="submission" date="2016-10" db="EMBL/GenBank/DDBJ databases">
        <title>Discovery and evolution of novel hemerythrin genes in annelid worms.</title>
        <authorList>
            <person name="Costa-Paiva E.M."/>
            <person name="Whelan N.V."/>
            <person name="Waits D.S."/>
            <person name="Santos S."/>
            <person name="Schrago C.G."/>
            <person name="Halanych K.M."/>
        </authorList>
    </citation>
    <scope>NUCLEOTIDE SEQUENCE</scope>
</reference>
<dbReference type="GO" id="GO:0005506">
    <property type="term" value="F:iron ion binding"/>
    <property type="evidence" value="ECO:0007669"/>
    <property type="project" value="InterPro"/>
</dbReference>
<feature type="domain" description="Hemerythrin-like" evidence="5">
    <location>
        <begin position="19"/>
        <end position="119"/>
    </location>
</feature>
<feature type="binding site" evidence="4">
    <location>
        <position position="60"/>
    </location>
    <ligand>
        <name>Fe cation</name>
        <dbReference type="ChEBI" id="CHEBI:24875"/>
        <label>2</label>
    </ligand>
</feature>
<feature type="binding site" evidence="4">
    <location>
        <position position="79"/>
    </location>
    <ligand>
        <name>Fe cation</name>
        <dbReference type="ChEBI" id="CHEBI:24875"/>
        <label>2</label>
    </ligand>
</feature>
<dbReference type="PANTHER" id="PTHR37164:SF1">
    <property type="entry name" value="BACTERIOHEMERYTHRIN"/>
    <property type="match status" value="1"/>
</dbReference>
<evidence type="ECO:0000256" key="2">
    <source>
        <dbReference type="ARBA" id="ARBA00022723"/>
    </source>
</evidence>
<dbReference type="PROSITE" id="PS00550">
    <property type="entry name" value="HEMERYTHRINS"/>
    <property type="match status" value="1"/>
</dbReference>
<protein>
    <submittedName>
        <fullName evidence="6">Hemerythrin</fullName>
    </submittedName>
</protein>
<dbReference type="AlphaFoldDB" id="A0A1S6QD24"/>
<dbReference type="Pfam" id="PF01814">
    <property type="entry name" value="Hemerythrin"/>
    <property type="match status" value="1"/>
</dbReference>
<feature type="binding site" evidence="4">
    <location>
        <position position="75"/>
    </location>
    <ligand>
        <name>Fe cation</name>
        <dbReference type="ChEBI" id="CHEBI:24875"/>
        <label>2</label>
    </ligand>
</feature>
<dbReference type="InterPro" id="IPR050669">
    <property type="entry name" value="Hemerythrin"/>
</dbReference>
<dbReference type="CDD" id="cd12107">
    <property type="entry name" value="Hemerythrin"/>
    <property type="match status" value="1"/>
</dbReference>